<sequence length="305" mass="33934">MFNSNTIRLFSYQGPLTKMDPELAKSHIPKPSIFEYKSRDAIIYALGIGATTKENLNYLYENHEDFQVFPSFVVAPGLRAYGLPDWPGIPFDLTKVLHGEQYIELFESLPSDGQLRSETRVPEILDKGSGANMLSNITTFDNKTGKKLAFQQYGIFQIGAGNFGGKRASDAEHKAIPVPEREPDNIVEEFVNVDQAALYRIASGDLNPLHIDPKSAKSSGFKEPILHGLCTMGFSTRHILDTFANGDGSKLKAIKVRFSSPVTPGQMLQTEMWKEGNRIHFQTKVKETGKVVISNSYLDLKLDSS</sequence>
<dbReference type="GO" id="GO:0044594">
    <property type="term" value="F:17-beta-hydroxysteroid dehydrogenase (NAD+) activity"/>
    <property type="evidence" value="ECO:0007669"/>
    <property type="project" value="TreeGrafter"/>
</dbReference>
<reference evidence="8" key="1">
    <citation type="submission" date="2022-11" db="UniProtKB">
        <authorList>
            <consortium name="WormBaseParasite"/>
        </authorList>
    </citation>
    <scope>IDENTIFICATION</scope>
</reference>
<dbReference type="InterPro" id="IPR054357">
    <property type="entry name" value="MFE-2_N"/>
</dbReference>
<comment type="subcellular location">
    <subcellularLocation>
        <location evidence="1">Peroxisome</location>
    </subcellularLocation>
</comment>
<dbReference type="FunFam" id="3.10.129.10:FF:000013">
    <property type="entry name" value="Peroxisomal multifunctional enzyme type 2"/>
    <property type="match status" value="1"/>
</dbReference>
<dbReference type="GO" id="GO:0018812">
    <property type="term" value="F:3-hydroxyacyl-CoA dehydratase activity"/>
    <property type="evidence" value="ECO:0007669"/>
    <property type="project" value="UniProtKB-ARBA"/>
</dbReference>
<dbReference type="Pfam" id="PF22622">
    <property type="entry name" value="MFE-2_hydrat-2_N"/>
    <property type="match status" value="1"/>
</dbReference>
<evidence type="ECO:0000256" key="2">
    <source>
        <dbReference type="ARBA" id="ARBA00006484"/>
    </source>
</evidence>
<dbReference type="PANTHER" id="PTHR13078">
    <property type="entry name" value="PEROXISOMAL MULTIFUNCTIONAL ENZYME TYPE 2-RELATED"/>
    <property type="match status" value="1"/>
</dbReference>
<keyword evidence="4" id="KW-0456">Lyase</keyword>
<dbReference type="CDD" id="cd03448">
    <property type="entry name" value="HDE_HSD"/>
    <property type="match status" value="1"/>
</dbReference>
<keyword evidence="3" id="KW-0576">Peroxisome</keyword>
<keyword evidence="7" id="KW-1185">Reference proteome</keyword>
<dbReference type="GO" id="GO:0006635">
    <property type="term" value="P:fatty acid beta-oxidation"/>
    <property type="evidence" value="ECO:0007669"/>
    <property type="project" value="TreeGrafter"/>
</dbReference>
<dbReference type="Pfam" id="PF01575">
    <property type="entry name" value="MaoC_dehydratas"/>
    <property type="match status" value="1"/>
</dbReference>
<evidence type="ECO:0000256" key="3">
    <source>
        <dbReference type="ARBA" id="ARBA00023140"/>
    </source>
</evidence>
<dbReference type="GO" id="GO:0003857">
    <property type="term" value="F:(3S)-3-hydroxyacyl-CoA dehydrogenase (NAD+) activity"/>
    <property type="evidence" value="ECO:0007669"/>
    <property type="project" value="TreeGrafter"/>
</dbReference>
<feature type="domain" description="MaoC-like" evidence="5">
    <location>
        <begin position="179"/>
        <end position="294"/>
    </location>
</feature>
<feature type="domain" description="Peroxisomal multifunctional enzyme type 2-like N-terminal" evidence="6">
    <location>
        <begin position="34"/>
        <end position="159"/>
    </location>
</feature>
<dbReference type="WBParaSite" id="ACRNAN_Path_536.g2031.t1">
    <property type="protein sequence ID" value="ACRNAN_Path_536.g2031.t1"/>
    <property type="gene ID" value="ACRNAN_Path_536.g2031"/>
</dbReference>
<accession>A0A914C853</accession>
<evidence type="ECO:0000259" key="6">
    <source>
        <dbReference type="Pfam" id="PF22622"/>
    </source>
</evidence>
<proteinExistence type="inferred from homology"/>
<evidence type="ECO:0000259" key="5">
    <source>
        <dbReference type="Pfam" id="PF01575"/>
    </source>
</evidence>
<protein>
    <submittedName>
        <fullName evidence="8">MaoC-like domain-containing protein</fullName>
    </submittedName>
</protein>
<evidence type="ECO:0000256" key="4">
    <source>
        <dbReference type="ARBA" id="ARBA00023239"/>
    </source>
</evidence>
<dbReference type="PANTHER" id="PTHR13078:SF56">
    <property type="entry name" value="PEROXISOMAL MULTIFUNCTIONAL ENZYME TYPE 2"/>
    <property type="match status" value="1"/>
</dbReference>
<organism evidence="7 8">
    <name type="scientific">Acrobeloides nanus</name>
    <dbReference type="NCBI Taxonomy" id="290746"/>
    <lineage>
        <taxon>Eukaryota</taxon>
        <taxon>Metazoa</taxon>
        <taxon>Ecdysozoa</taxon>
        <taxon>Nematoda</taxon>
        <taxon>Chromadorea</taxon>
        <taxon>Rhabditida</taxon>
        <taxon>Tylenchina</taxon>
        <taxon>Cephalobomorpha</taxon>
        <taxon>Cephaloboidea</taxon>
        <taxon>Cephalobidae</taxon>
        <taxon>Acrobeloides</taxon>
    </lineage>
</organism>
<evidence type="ECO:0000313" key="7">
    <source>
        <dbReference type="Proteomes" id="UP000887540"/>
    </source>
</evidence>
<dbReference type="InterPro" id="IPR029069">
    <property type="entry name" value="HotDog_dom_sf"/>
</dbReference>
<dbReference type="SUPFAM" id="SSF54637">
    <property type="entry name" value="Thioesterase/thiol ester dehydrase-isomerase"/>
    <property type="match status" value="2"/>
</dbReference>
<dbReference type="AlphaFoldDB" id="A0A914C853"/>
<dbReference type="GO" id="GO:0005777">
    <property type="term" value="C:peroxisome"/>
    <property type="evidence" value="ECO:0007669"/>
    <property type="project" value="UniProtKB-SubCell"/>
</dbReference>
<dbReference type="InterPro" id="IPR002539">
    <property type="entry name" value="MaoC-like_dom"/>
</dbReference>
<comment type="similarity">
    <text evidence="2">Belongs to the short-chain dehydrogenases/reductases (SDR) family.</text>
</comment>
<evidence type="ECO:0000256" key="1">
    <source>
        <dbReference type="ARBA" id="ARBA00004275"/>
    </source>
</evidence>
<name>A0A914C853_9BILA</name>
<dbReference type="Proteomes" id="UP000887540">
    <property type="component" value="Unplaced"/>
</dbReference>
<dbReference type="Gene3D" id="3.10.129.10">
    <property type="entry name" value="Hotdog Thioesterase"/>
    <property type="match status" value="1"/>
</dbReference>
<evidence type="ECO:0000313" key="8">
    <source>
        <dbReference type="WBParaSite" id="ACRNAN_Path_536.g2031.t1"/>
    </source>
</evidence>